<dbReference type="Gramene" id="ERN05461">
    <property type="protein sequence ID" value="ERN05461"/>
    <property type="gene ID" value="AMTR_s00007p00247530"/>
</dbReference>
<keyword evidence="4" id="KW-0493">Microtubule</keyword>
<evidence type="ECO:0000256" key="5">
    <source>
        <dbReference type="ARBA" id="ARBA00023212"/>
    </source>
</evidence>
<dbReference type="OMA" id="AKHRIRM"/>
<dbReference type="GO" id="GO:0005819">
    <property type="term" value="C:spindle"/>
    <property type="evidence" value="ECO:0007669"/>
    <property type="project" value="InterPro"/>
</dbReference>
<evidence type="ECO:0000256" key="4">
    <source>
        <dbReference type="ARBA" id="ARBA00022701"/>
    </source>
</evidence>
<keyword evidence="3" id="KW-0963">Cytoplasm</keyword>
<evidence type="ECO:0000313" key="9">
    <source>
        <dbReference type="EMBL" id="ERN05461.1"/>
    </source>
</evidence>
<evidence type="ECO:0000256" key="7">
    <source>
        <dbReference type="SAM" id="MobiDB-lite"/>
    </source>
</evidence>
<feature type="compositionally biased region" description="Low complexity" evidence="7">
    <location>
        <begin position="1"/>
        <end position="22"/>
    </location>
</feature>
<dbReference type="AlphaFoldDB" id="W1PCV2"/>
<evidence type="ECO:0000313" key="10">
    <source>
        <dbReference type="Proteomes" id="UP000017836"/>
    </source>
</evidence>
<dbReference type="eggNOG" id="ENOG502S2QJ">
    <property type="taxonomic scope" value="Eukaryota"/>
</dbReference>
<keyword evidence="6" id="KW-0175">Coiled coil</keyword>
<accession>W1PCV2</accession>
<protein>
    <recommendedName>
        <fullName evidence="8">TPX2 C-terminal domain-containing protein</fullName>
    </recommendedName>
</protein>
<organism evidence="9 10">
    <name type="scientific">Amborella trichopoda</name>
    <dbReference type="NCBI Taxonomy" id="13333"/>
    <lineage>
        <taxon>Eukaryota</taxon>
        <taxon>Viridiplantae</taxon>
        <taxon>Streptophyta</taxon>
        <taxon>Embryophyta</taxon>
        <taxon>Tracheophyta</taxon>
        <taxon>Spermatophyta</taxon>
        <taxon>Magnoliopsida</taxon>
        <taxon>Amborellales</taxon>
        <taxon>Amborellaceae</taxon>
        <taxon>Amborella</taxon>
    </lineage>
</organism>
<dbReference type="HOGENOM" id="CLU_111316_0_0_1"/>
<name>W1PCV2_AMBTC</name>
<keyword evidence="10" id="KW-1185">Reference proteome</keyword>
<evidence type="ECO:0000256" key="3">
    <source>
        <dbReference type="ARBA" id="ARBA00022490"/>
    </source>
</evidence>
<dbReference type="GO" id="GO:0060236">
    <property type="term" value="P:regulation of mitotic spindle organization"/>
    <property type="evidence" value="ECO:0007669"/>
    <property type="project" value="InterPro"/>
</dbReference>
<dbReference type="InterPro" id="IPR027329">
    <property type="entry name" value="TPX2_C"/>
</dbReference>
<dbReference type="OrthoDB" id="1937095at2759"/>
<evidence type="ECO:0000256" key="2">
    <source>
        <dbReference type="ARBA" id="ARBA00005885"/>
    </source>
</evidence>
<reference evidence="10" key="1">
    <citation type="journal article" date="2013" name="Science">
        <title>The Amborella genome and the evolution of flowering plants.</title>
        <authorList>
            <consortium name="Amborella Genome Project"/>
        </authorList>
    </citation>
    <scope>NUCLEOTIDE SEQUENCE [LARGE SCALE GENOMIC DNA]</scope>
</reference>
<dbReference type="Pfam" id="PF06886">
    <property type="entry name" value="TPX2"/>
    <property type="match status" value="1"/>
</dbReference>
<proteinExistence type="inferred from homology"/>
<comment type="subcellular location">
    <subcellularLocation>
        <location evidence="1">Cytoplasm</location>
        <location evidence="1">Cytoskeleton</location>
    </subcellularLocation>
</comment>
<comment type="similarity">
    <text evidence="2">Belongs to the TPX2 family.</text>
</comment>
<dbReference type="GO" id="GO:0030295">
    <property type="term" value="F:protein kinase activator activity"/>
    <property type="evidence" value="ECO:0000318"/>
    <property type="project" value="GO_Central"/>
</dbReference>
<evidence type="ECO:0000259" key="8">
    <source>
        <dbReference type="Pfam" id="PF06886"/>
    </source>
</evidence>
<keyword evidence="5" id="KW-0206">Cytoskeleton</keyword>
<dbReference type="PANTHER" id="PTHR14326">
    <property type="entry name" value="TARGETING PROTEIN FOR XKLP2"/>
    <property type="match status" value="1"/>
</dbReference>
<dbReference type="PANTHER" id="PTHR14326:SF39">
    <property type="entry name" value="TPX2 (TARGETING PROTEIN FOR XKLP2) PROTEIN FAMILY"/>
    <property type="match status" value="1"/>
</dbReference>
<feature type="domain" description="TPX2 C-terminal" evidence="8">
    <location>
        <begin position="103"/>
        <end position="178"/>
    </location>
</feature>
<dbReference type="GO" id="GO:0090307">
    <property type="term" value="P:mitotic spindle assembly"/>
    <property type="evidence" value="ECO:0000318"/>
    <property type="project" value="GO_Central"/>
</dbReference>
<dbReference type="GO" id="GO:0005880">
    <property type="term" value="C:nuclear microtubule"/>
    <property type="evidence" value="ECO:0000318"/>
    <property type="project" value="GO_Central"/>
</dbReference>
<dbReference type="Proteomes" id="UP000017836">
    <property type="component" value="Unassembled WGS sequence"/>
</dbReference>
<feature type="region of interest" description="Disordered" evidence="7">
    <location>
        <begin position="1"/>
        <end position="45"/>
    </location>
</feature>
<dbReference type="KEGG" id="atr:18433641"/>
<gene>
    <name evidence="9" type="ORF">AMTR_s00007p00247530</name>
</gene>
<feature type="coiled-coil region" evidence="6">
    <location>
        <begin position="125"/>
        <end position="153"/>
    </location>
</feature>
<dbReference type="InterPro" id="IPR009675">
    <property type="entry name" value="TPX2_fam"/>
</dbReference>
<evidence type="ECO:0000256" key="6">
    <source>
        <dbReference type="SAM" id="Coils"/>
    </source>
</evidence>
<sequence>MAQLPSHSSPKSGSSPSSNSSPRGNFASSNPKRPGKCTETQPFKLHTQRRGLSKVELMAKLQDLLAQEAKQRVPIAQKLPLTTDKSEVLPKGPVKEQTKPMKIKLHTQLRAVKRAEFNDWVANKIYLLEQERLKEEKLLKLMEEEEIKMLRKQLIPRAQLMPLFDRPFFPQRSTRPLTMPKDPSFHMMRNQCSHCVIRSGLNSLHQHVV</sequence>
<dbReference type="GO" id="GO:0008017">
    <property type="term" value="F:microtubule binding"/>
    <property type="evidence" value="ECO:0000318"/>
    <property type="project" value="GO_Central"/>
</dbReference>
<dbReference type="EMBL" id="KI394011">
    <property type="protein sequence ID" value="ERN05461.1"/>
    <property type="molecule type" value="Genomic_DNA"/>
</dbReference>
<evidence type="ECO:0000256" key="1">
    <source>
        <dbReference type="ARBA" id="ARBA00004245"/>
    </source>
</evidence>